<dbReference type="AlphaFoldDB" id="A0A9D1NHU4"/>
<gene>
    <name evidence="6" type="ORF">IAC74_07420</name>
</gene>
<evidence type="ECO:0000313" key="6">
    <source>
        <dbReference type="EMBL" id="HIV03389.1"/>
    </source>
</evidence>
<feature type="domain" description="Carbohydrate kinase FGGY C-terminal" evidence="5">
    <location>
        <begin position="275"/>
        <end position="472"/>
    </location>
</feature>
<reference evidence="6" key="1">
    <citation type="submission" date="2020-10" db="EMBL/GenBank/DDBJ databases">
        <authorList>
            <person name="Gilroy R."/>
        </authorList>
    </citation>
    <scope>NUCLEOTIDE SEQUENCE</scope>
    <source>
        <strain evidence="6">4920</strain>
    </source>
</reference>
<protein>
    <submittedName>
        <fullName evidence="6">ATPase</fullName>
    </submittedName>
</protein>
<dbReference type="SUPFAM" id="SSF53067">
    <property type="entry name" value="Actin-like ATPase domain"/>
    <property type="match status" value="2"/>
</dbReference>
<name>A0A9D1NHU4_9FIRM</name>
<dbReference type="GO" id="GO:0016301">
    <property type="term" value="F:kinase activity"/>
    <property type="evidence" value="ECO:0007669"/>
    <property type="project" value="UniProtKB-KW"/>
</dbReference>
<dbReference type="InterPro" id="IPR018485">
    <property type="entry name" value="FGGY_C"/>
</dbReference>
<accession>A0A9D1NHU4</accession>
<dbReference type="EMBL" id="DVOF01000221">
    <property type="protein sequence ID" value="HIV03389.1"/>
    <property type="molecule type" value="Genomic_DNA"/>
</dbReference>
<dbReference type="PANTHER" id="PTHR43095:SF5">
    <property type="entry name" value="XYLULOSE KINASE"/>
    <property type="match status" value="1"/>
</dbReference>
<dbReference type="CDD" id="cd07809">
    <property type="entry name" value="ASKHA_NBD_FGGY_BaXK-like"/>
    <property type="match status" value="1"/>
</dbReference>
<evidence type="ECO:0000259" key="5">
    <source>
        <dbReference type="Pfam" id="PF02782"/>
    </source>
</evidence>
<dbReference type="InterPro" id="IPR018484">
    <property type="entry name" value="FGGY_N"/>
</dbReference>
<dbReference type="InterPro" id="IPR043129">
    <property type="entry name" value="ATPase_NBD"/>
</dbReference>
<dbReference type="Pfam" id="PF00370">
    <property type="entry name" value="FGGY_N"/>
    <property type="match status" value="1"/>
</dbReference>
<organism evidence="6 7">
    <name type="scientific">Candidatus Aphodoplasma excrementigallinarum</name>
    <dbReference type="NCBI Taxonomy" id="2840673"/>
    <lineage>
        <taxon>Bacteria</taxon>
        <taxon>Bacillati</taxon>
        <taxon>Bacillota</taxon>
        <taxon>Clostridia</taxon>
        <taxon>Eubacteriales</taxon>
        <taxon>Candidatus Aphodoplasma</taxon>
    </lineage>
</organism>
<keyword evidence="3" id="KW-0418">Kinase</keyword>
<evidence type="ECO:0000313" key="7">
    <source>
        <dbReference type="Proteomes" id="UP000886743"/>
    </source>
</evidence>
<evidence type="ECO:0000256" key="3">
    <source>
        <dbReference type="ARBA" id="ARBA00022777"/>
    </source>
</evidence>
<evidence type="ECO:0000256" key="1">
    <source>
        <dbReference type="ARBA" id="ARBA00009156"/>
    </source>
</evidence>
<proteinExistence type="inferred from homology"/>
<dbReference type="GO" id="GO:0005975">
    <property type="term" value="P:carbohydrate metabolic process"/>
    <property type="evidence" value="ECO:0007669"/>
    <property type="project" value="InterPro"/>
</dbReference>
<dbReference type="InterPro" id="IPR050406">
    <property type="entry name" value="FGGY_Carb_Kinase"/>
</dbReference>
<dbReference type="Gene3D" id="3.30.420.40">
    <property type="match status" value="2"/>
</dbReference>
<sequence>MEQQQIRALIESGKTVLGIELGSTRIKAVLVDAAHRPIAAGSHAWESRLENGIWTYPLEEVWAGIRACYAQLAAQVHERYGAALARIGAIGFSGMMHGYLAFDKSGNLLTPFRTWRNTITGQAAEALTSLFSFNIPQRWSIAHLYQAMLNREEHVKDVAYLTTLAGYVHWQLTGQKVLGVGDASGMFPIEDNAYSRPMLAKFQQEADEMGYTWKIEDLLPTVLPAGAAAGTLTETGARLIDPSGTLLLGAPLCPPEGDAGTGMAATNSVAVHTGNVSAGTSIFSMVVLDKPLHAVYPEIDLVATPAGQPVAMVHCNTCTSDLDAWAGLFTELLSGFGHEPDKAALYDLLYQKALEADGDCGSIVSFNYYSGEPVAGAAEGCPLLTRRPDGRLTLANFMRAQLFSAMAALRIGMDILFEKEHVRLDRLTGHGGFFKTKGVGQRMMASAMGVPVSVLETAGEGGAWGIALLASFLLYRTEGETLEGYLAGKVFCTDAGESLAPDDGLRRSFEQFMARYIPCLAAEQKAAAALYDSK</sequence>
<reference evidence="6" key="2">
    <citation type="journal article" date="2021" name="PeerJ">
        <title>Extensive microbial diversity within the chicken gut microbiome revealed by metagenomics and culture.</title>
        <authorList>
            <person name="Gilroy R."/>
            <person name="Ravi A."/>
            <person name="Getino M."/>
            <person name="Pursley I."/>
            <person name="Horton D.L."/>
            <person name="Alikhan N.F."/>
            <person name="Baker D."/>
            <person name="Gharbi K."/>
            <person name="Hall N."/>
            <person name="Watson M."/>
            <person name="Adriaenssens E.M."/>
            <person name="Foster-Nyarko E."/>
            <person name="Jarju S."/>
            <person name="Secka A."/>
            <person name="Antonio M."/>
            <person name="Oren A."/>
            <person name="Chaudhuri R.R."/>
            <person name="La Ragione R."/>
            <person name="Hildebrand F."/>
            <person name="Pallen M.J."/>
        </authorList>
    </citation>
    <scope>NUCLEOTIDE SEQUENCE</scope>
    <source>
        <strain evidence="6">4920</strain>
    </source>
</reference>
<evidence type="ECO:0000259" key="4">
    <source>
        <dbReference type="Pfam" id="PF00370"/>
    </source>
</evidence>
<dbReference type="PANTHER" id="PTHR43095">
    <property type="entry name" value="SUGAR KINASE"/>
    <property type="match status" value="1"/>
</dbReference>
<comment type="caution">
    <text evidence="6">The sequence shown here is derived from an EMBL/GenBank/DDBJ whole genome shotgun (WGS) entry which is preliminary data.</text>
</comment>
<evidence type="ECO:0000256" key="2">
    <source>
        <dbReference type="ARBA" id="ARBA00022679"/>
    </source>
</evidence>
<dbReference type="Pfam" id="PF02782">
    <property type="entry name" value="FGGY_C"/>
    <property type="match status" value="1"/>
</dbReference>
<comment type="similarity">
    <text evidence="1">Belongs to the FGGY kinase family.</text>
</comment>
<feature type="domain" description="Carbohydrate kinase FGGY N-terminal" evidence="4">
    <location>
        <begin position="16"/>
        <end position="238"/>
    </location>
</feature>
<dbReference type="Proteomes" id="UP000886743">
    <property type="component" value="Unassembled WGS sequence"/>
</dbReference>
<keyword evidence="2" id="KW-0808">Transferase</keyword>